<dbReference type="Gene3D" id="3.40.50.1010">
    <property type="entry name" value="5'-nuclease"/>
    <property type="match status" value="1"/>
</dbReference>
<feature type="binding site" evidence="8">
    <location>
        <position position="4"/>
    </location>
    <ligand>
        <name>Mg(2+)</name>
        <dbReference type="ChEBI" id="CHEBI:18420"/>
    </ligand>
</feature>
<keyword evidence="4 8" id="KW-0479">Metal-binding</keyword>
<evidence type="ECO:0000256" key="1">
    <source>
        <dbReference type="ARBA" id="ARBA00001946"/>
    </source>
</evidence>
<gene>
    <name evidence="8" type="primary">vapC</name>
    <name evidence="10" type="ORF">ABVT11_13585</name>
</gene>
<comment type="function">
    <text evidence="8">Toxic component of a toxin-antitoxin (TA) system. An RNase.</text>
</comment>
<proteinExistence type="inferred from homology"/>
<comment type="caution">
    <text evidence="10">The sequence shown here is derived from an EMBL/GenBank/DDBJ whole genome shotgun (WGS) entry which is preliminary data.</text>
</comment>
<dbReference type="InterPro" id="IPR050556">
    <property type="entry name" value="Type_II_TA_system_RNase"/>
</dbReference>
<evidence type="ECO:0000259" key="9">
    <source>
        <dbReference type="Pfam" id="PF01850"/>
    </source>
</evidence>
<comment type="cofactor">
    <cofactor evidence="1 8">
        <name>Mg(2+)</name>
        <dbReference type="ChEBI" id="CHEBI:18420"/>
    </cofactor>
</comment>
<keyword evidence="8" id="KW-0800">Toxin</keyword>
<evidence type="ECO:0000256" key="6">
    <source>
        <dbReference type="ARBA" id="ARBA00022842"/>
    </source>
</evidence>
<evidence type="ECO:0000256" key="4">
    <source>
        <dbReference type="ARBA" id="ARBA00022723"/>
    </source>
</evidence>
<accession>A0ABV2CSH4</accession>
<sequence>MIIDSSALVAILLGEPEAEALAEALACADAPRISAANWLEAMIVITTRLGDAGTQALEELLDAAAIRIEATDPAQAAAAFAAWQRYGKGRHPAGLNFGDCFAYALARQSGEPLLFKGEDFGQTDVVAALFRAH</sequence>
<dbReference type="SUPFAM" id="SSF88723">
    <property type="entry name" value="PIN domain-like"/>
    <property type="match status" value="1"/>
</dbReference>
<keyword evidence="5 8" id="KW-0378">Hydrolase</keyword>
<dbReference type="PANTHER" id="PTHR33653:SF1">
    <property type="entry name" value="RIBONUCLEASE VAPC2"/>
    <property type="match status" value="1"/>
</dbReference>
<dbReference type="RefSeq" id="WP_345925743.1">
    <property type="nucleotide sequence ID" value="NZ_JBDIVF010000002.1"/>
</dbReference>
<name>A0ABV2CSH4_9RHOO</name>
<dbReference type="Proteomes" id="UP001548590">
    <property type="component" value="Unassembled WGS sequence"/>
</dbReference>
<feature type="domain" description="PIN" evidence="9">
    <location>
        <begin position="1"/>
        <end position="124"/>
    </location>
</feature>
<keyword evidence="11" id="KW-1185">Reference proteome</keyword>
<dbReference type="EMBL" id="JBEWLZ010000007">
    <property type="protein sequence ID" value="MET1490864.1"/>
    <property type="molecule type" value="Genomic_DNA"/>
</dbReference>
<evidence type="ECO:0000256" key="7">
    <source>
        <dbReference type="ARBA" id="ARBA00038093"/>
    </source>
</evidence>
<dbReference type="PANTHER" id="PTHR33653">
    <property type="entry name" value="RIBONUCLEASE VAPC2"/>
    <property type="match status" value="1"/>
</dbReference>
<evidence type="ECO:0000256" key="2">
    <source>
        <dbReference type="ARBA" id="ARBA00022649"/>
    </source>
</evidence>
<organism evidence="10 11">
    <name type="scientific">Uliginosibacterium paludis</name>
    <dbReference type="NCBI Taxonomy" id="1615952"/>
    <lineage>
        <taxon>Bacteria</taxon>
        <taxon>Pseudomonadati</taxon>
        <taxon>Pseudomonadota</taxon>
        <taxon>Betaproteobacteria</taxon>
        <taxon>Rhodocyclales</taxon>
        <taxon>Zoogloeaceae</taxon>
        <taxon>Uliginosibacterium</taxon>
    </lineage>
</organism>
<evidence type="ECO:0000256" key="8">
    <source>
        <dbReference type="HAMAP-Rule" id="MF_00265"/>
    </source>
</evidence>
<dbReference type="InterPro" id="IPR029060">
    <property type="entry name" value="PIN-like_dom_sf"/>
</dbReference>
<keyword evidence="3 8" id="KW-0540">Nuclease</keyword>
<dbReference type="EC" id="3.1.-.-" evidence="8"/>
<dbReference type="InterPro" id="IPR002716">
    <property type="entry name" value="PIN_dom"/>
</dbReference>
<evidence type="ECO:0000313" key="10">
    <source>
        <dbReference type="EMBL" id="MET1490864.1"/>
    </source>
</evidence>
<dbReference type="CDD" id="cd09871">
    <property type="entry name" value="PIN_MtVapC28-VapC30-like"/>
    <property type="match status" value="1"/>
</dbReference>
<evidence type="ECO:0000256" key="3">
    <source>
        <dbReference type="ARBA" id="ARBA00022722"/>
    </source>
</evidence>
<comment type="similarity">
    <text evidence="7 8">Belongs to the PINc/VapC protein family.</text>
</comment>
<keyword evidence="6 8" id="KW-0460">Magnesium</keyword>
<feature type="binding site" evidence="8">
    <location>
        <position position="99"/>
    </location>
    <ligand>
        <name>Mg(2+)</name>
        <dbReference type="ChEBI" id="CHEBI:18420"/>
    </ligand>
</feature>
<dbReference type="Pfam" id="PF01850">
    <property type="entry name" value="PIN"/>
    <property type="match status" value="1"/>
</dbReference>
<evidence type="ECO:0000256" key="5">
    <source>
        <dbReference type="ARBA" id="ARBA00022801"/>
    </source>
</evidence>
<dbReference type="InterPro" id="IPR022907">
    <property type="entry name" value="VapC_family"/>
</dbReference>
<reference evidence="10 11" key="1">
    <citation type="submission" date="2024-07" db="EMBL/GenBank/DDBJ databases">
        <title>Uliginosibacterium paludis KCTC:42655.</title>
        <authorList>
            <person name="Kim M.K."/>
        </authorList>
    </citation>
    <scope>NUCLEOTIDE SEQUENCE [LARGE SCALE GENOMIC DNA]</scope>
    <source>
        <strain evidence="10 11">KCTC 42655</strain>
    </source>
</reference>
<evidence type="ECO:0000313" key="11">
    <source>
        <dbReference type="Proteomes" id="UP001548590"/>
    </source>
</evidence>
<keyword evidence="2 8" id="KW-1277">Toxin-antitoxin system</keyword>
<protein>
    <recommendedName>
        <fullName evidence="8">Ribonuclease VapC</fullName>
        <shortName evidence="8">RNase VapC</shortName>
        <ecNumber evidence="8">3.1.-.-</ecNumber>
    </recommendedName>
    <alternativeName>
        <fullName evidence="8">Toxin VapC</fullName>
    </alternativeName>
</protein>
<dbReference type="HAMAP" id="MF_00265">
    <property type="entry name" value="VapC_Nob1"/>
    <property type="match status" value="1"/>
</dbReference>